<feature type="transmembrane region" description="Helical" evidence="1">
    <location>
        <begin position="57"/>
        <end position="84"/>
    </location>
</feature>
<keyword evidence="1" id="KW-0812">Transmembrane</keyword>
<proteinExistence type="predicted"/>
<name>A0A914PAN9_9BILA</name>
<evidence type="ECO:0000256" key="1">
    <source>
        <dbReference type="SAM" id="Phobius"/>
    </source>
</evidence>
<evidence type="ECO:0000313" key="2">
    <source>
        <dbReference type="Proteomes" id="UP000887578"/>
    </source>
</evidence>
<keyword evidence="1" id="KW-0472">Membrane</keyword>
<dbReference type="Proteomes" id="UP000887578">
    <property type="component" value="Unplaced"/>
</dbReference>
<protein>
    <submittedName>
        <fullName evidence="3">Uncharacterized protein</fullName>
    </submittedName>
</protein>
<accession>A0A914PAN9</accession>
<feature type="transmembrane region" description="Helical" evidence="1">
    <location>
        <begin position="96"/>
        <end position="115"/>
    </location>
</feature>
<keyword evidence="2" id="KW-1185">Reference proteome</keyword>
<organism evidence="2 3">
    <name type="scientific">Panagrolaimus davidi</name>
    <dbReference type="NCBI Taxonomy" id="227884"/>
    <lineage>
        <taxon>Eukaryota</taxon>
        <taxon>Metazoa</taxon>
        <taxon>Ecdysozoa</taxon>
        <taxon>Nematoda</taxon>
        <taxon>Chromadorea</taxon>
        <taxon>Rhabditida</taxon>
        <taxon>Tylenchina</taxon>
        <taxon>Panagrolaimomorpha</taxon>
        <taxon>Panagrolaimoidea</taxon>
        <taxon>Panagrolaimidae</taxon>
        <taxon>Panagrolaimus</taxon>
    </lineage>
</organism>
<evidence type="ECO:0000313" key="3">
    <source>
        <dbReference type="WBParaSite" id="PDA_v2.g1236.t1"/>
    </source>
</evidence>
<dbReference type="AlphaFoldDB" id="A0A914PAN9"/>
<sequence>MTFVDRSYQIAISIMLVTLYSTSCIIQTTVGIATAIRYKILNKVGKISSDQKAAVILFLYSLSLTAGQILRATYHGTVIVAILTSNSMLSSFMQKRLPIIVDVSVLTGSIFLLLLR</sequence>
<keyword evidence="1" id="KW-1133">Transmembrane helix</keyword>
<reference evidence="3" key="1">
    <citation type="submission" date="2022-11" db="UniProtKB">
        <authorList>
            <consortium name="WormBaseParasite"/>
        </authorList>
    </citation>
    <scope>IDENTIFICATION</scope>
</reference>
<feature type="transmembrane region" description="Helical" evidence="1">
    <location>
        <begin position="12"/>
        <end position="36"/>
    </location>
</feature>
<dbReference type="WBParaSite" id="PDA_v2.g1236.t1">
    <property type="protein sequence ID" value="PDA_v2.g1236.t1"/>
    <property type="gene ID" value="PDA_v2.g1236"/>
</dbReference>